<proteinExistence type="inferred from homology"/>
<sequence>MFRYEVQFACLLLEDAFGPVVASCARLLLHHGSLTILELRDLFANSSFSRTSLGSHSTPASRSSCLQTQDVYPLLRNALLVLYQHNLLIVTPIDAPASGPAGLAASMSPPGGSASGSVSSQATNRQLREPLQKKTGTQEGRATPAGEDIDVTKNSTDEPAATAAVSGKDSGSGDKSPCLFEPDEGLETDPAEREESPAAASSERDGLDGRAPQENGISPSLARSSRGAEEETSSSSASAPLSQTSHGMLRYSLALDEVLRRLRYPHFAVYVQKRWGFECRVIFLQVMRAGRQCVQEAVRNALEDPYTHFDVSASCGGNSGPSDTPKNGDPTFNPHTSSSSLTDLSLRRAFLRLISSSLLVQCETALPRKTETEDGSGSNGGLGASPSRHGTGQGKGTRKRPGSVGAGAKTTAGGGKRGKQQKTAEHSDASNGVSFLQHRQEEEEGNGSAAQQNALGIPAYLMNLLAGQTDQAGRTVSVTPDSPGGTGLQARRKGGAEGSSQAQQRLQQRQQMLVERQLFERLQSQRVPFRVNTELLTLELCKEVRAVLLAPGSGGAVPSSKRSVFSTVYSRLPTQVAERFILARVGDNKLARATVRALIEGCVQLVHNRGSPQQAIQADQEASQQGKARLNLFCKWIKFEALEQAVLTNLEKTGVNRQAVERSQLIRLLEALAKHPDRFLQATVHDGQSMYKLNWDELRIVLRRRLVYETVVARCGEKAARVWSLMACKHPFMVGKNCQFWDDQTVADTALLPPQGARRIFYLLAQEGFVRFHESDRLGATATPLSNKHALVVTTSDDTVVLQVLQDFYQTALNLLERKRAEAACLLQLQTNAHTLSPEDTLHLRKREAAEDLLEAHLLAMSEPLMILRDL</sequence>
<feature type="region of interest" description="Disordered" evidence="2">
    <location>
        <begin position="101"/>
        <end position="243"/>
    </location>
</feature>
<keyword evidence="1" id="KW-0804">Transcription</keyword>
<evidence type="ECO:0000313" key="3">
    <source>
        <dbReference type="EMBL" id="PHJ17721.1"/>
    </source>
</evidence>
<reference evidence="3 4" key="1">
    <citation type="journal article" date="2017" name="Int. J. Parasitol.">
        <title>The genome of the protozoan parasite Cystoisospora suis and a reverse vaccinology approach to identify vaccine candidates.</title>
        <authorList>
            <person name="Palmieri N."/>
            <person name="Shrestha A."/>
            <person name="Ruttkowski B."/>
            <person name="Beck T."/>
            <person name="Vogl C."/>
            <person name="Tomley F."/>
            <person name="Blake D.P."/>
            <person name="Joachim A."/>
        </authorList>
    </citation>
    <scope>NUCLEOTIDE SEQUENCE [LARGE SCALE GENOMIC DNA]</scope>
    <source>
        <strain evidence="3 4">Wien I</strain>
    </source>
</reference>
<keyword evidence="1 3" id="KW-0240">DNA-directed RNA polymerase</keyword>
<dbReference type="RefSeq" id="XP_067919436.1">
    <property type="nucleotide sequence ID" value="XM_068068589.1"/>
</dbReference>
<dbReference type="Proteomes" id="UP000221165">
    <property type="component" value="Unassembled WGS sequence"/>
</dbReference>
<feature type="compositionally biased region" description="Low complexity" evidence="2">
    <location>
        <begin position="233"/>
        <end position="243"/>
    </location>
</feature>
<feature type="region of interest" description="Disordered" evidence="2">
    <location>
        <begin position="313"/>
        <end position="340"/>
    </location>
</feature>
<comment type="caution">
    <text evidence="3">The sequence shown here is derived from an EMBL/GenBank/DDBJ whole genome shotgun (WGS) entry which is preliminary data.</text>
</comment>
<keyword evidence="4" id="KW-1185">Reference proteome</keyword>
<evidence type="ECO:0000256" key="2">
    <source>
        <dbReference type="SAM" id="MobiDB-lite"/>
    </source>
</evidence>
<dbReference type="PANTHER" id="PTHR12949">
    <property type="entry name" value="RNA POLYMERASE III DNA DIRECTED -RELATED"/>
    <property type="match status" value="1"/>
</dbReference>
<dbReference type="EMBL" id="MIGC01004736">
    <property type="protein sequence ID" value="PHJ17721.1"/>
    <property type="molecule type" value="Genomic_DNA"/>
</dbReference>
<comment type="subcellular location">
    <subcellularLocation>
        <location evidence="1">Nucleus</location>
    </subcellularLocation>
</comment>
<accession>A0A2C6JND0</accession>
<dbReference type="Gene3D" id="1.10.10.10">
    <property type="entry name" value="Winged helix-like DNA-binding domain superfamily/Winged helix DNA-binding domain"/>
    <property type="match status" value="2"/>
</dbReference>
<feature type="compositionally biased region" description="Low complexity" evidence="2">
    <location>
        <begin position="166"/>
        <end position="176"/>
    </location>
</feature>
<keyword evidence="1" id="KW-0539">Nucleus</keyword>
<dbReference type="VEuPathDB" id="ToxoDB:CSUI_008456"/>
<dbReference type="InterPro" id="IPR039748">
    <property type="entry name" value="RPC3"/>
</dbReference>
<dbReference type="OrthoDB" id="347558at2759"/>
<protein>
    <recommendedName>
        <fullName evidence="1">DNA-directed RNA polymerase III subunit RPC3</fullName>
        <shortName evidence="1">RNA polymerase III subunit C3</shortName>
    </recommendedName>
</protein>
<dbReference type="GO" id="GO:0005666">
    <property type="term" value="C:RNA polymerase III complex"/>
    <property type="evidence" value="ECO:0007669"/>
    <property type="project" value="UniProtKB-UniRule"/>
</dbReference>
<dbReference type="InterPro" id="IPR036388">
    <property type="entry name" value="WH-like_DNA-bd_sf"/>
</dbReference>
<feature type="compositionally biased region" description="Basic and acidic residues" evidence="2">
    <location>
        <begin position="190"/>
        <end position="208"/>
    </location>
</feature>
<feature type="region of interest" description="Disordered" evidence="2">
    <location>
        <begin position="368"/>
        <end position="432"/>
    </location>
</feature>
<name>A0A2C6JND0_9APIC</name>
<gene>
    <name evidence="3" type="ORF">CSUI_008456</name>
</gene>
<evidence type="ECO:0000256" key="1">
    <source>
        <dbReference type="RuleBase" id="RU367076"/>
    </source>
</evidence>
<dbReference type="GO" id="GO:0003697">
    <property type="term" value="F:single-stranded DNA binding"/>
    <property type="evidence" value="ECO:0007669"/>
    <property type="project" value="UniProtKB-UniRule"/>
</dbReference>
<evidence type="ECO:0000313" key="4">
    <source>
        <dbReference type="Proteomes" id="UP000221165"/>
    </source>
</evidence>
<comment type="similarity">
    <text evidence="1">Belongs to the eukaryotic RPC3/POLR3C RNA polymerase subunit family.</text>
</comment>
<comment type="function">
    <text evidence="1">DNA-dependent RNA polymerase catalyzes the transcription of DNA into RNA using the four ribonucleoside triphosphates as substrates. Specific core component of RNA polymerase III which synthesizes small RNAs, such as 5S rRNA and tRNAs.</text>
</comment>
<feature type="compositionally biased region" description="Low complexity" evidence="2">
    <location>
        <begin position="101"/>
        <end position="122"/>
    </location>
</feature>
<dbReference type="PANTHER" id="PTHR12949:SF0">
    <property type="entry name" value="DNA-DIRECTED RNA POLYMERASE III SUBUNIT RPC3"/>
    <property type="match status" value="1"/>
</dbReference>
<dbReference type="AlphaFoldDB" id="A0A2C6JND0"/>
<organism evidence="3 4">
    <name type="scientific">Cystoisospora suis</name>
    <dbReference type="NCBI Taxonomy" id="483139"/>
    <lineage>
        <taxon>Eukaryota</taxon>
        <taxon>Sar</taxon>
        <taxon>Alveolata</taxon>
        <taxon>Apicomplexa</taxon>
        <taxon>Conoidasida</taxon>
        <taxon>Coccidia</taxon>
        <taxon>Eucoccidiorida</taxon>
        <taxon>Eimeriorina</taxon>
        <taxon>Sarcocystidae</taxon>
        <taxon>Cystoisospora</taxon>
    </lineage>
</organism>
<comment type="subunit">
    <text evidence="1">Component of the RNA polymerase III (Pol III) complex consisting of 17 subunits.</text>
</comment>
<dbReference type="GeneID" id="94431800"/>
<feature type="region of interest" description="Disordered" evidence="2">
    <location>
        <begin position="472"/>
        <end position="507"/>
    </location>
</feature>